<organism evidence="1 2">
    <name type="scientific">Micromonospora maris</name>
    <dbReference type="NCBI Taxonomy" id="1003110"/>
    <lineage>
        <taxon>Bacteria</taxon>
        <taxon>Bacillati</taxon>
        <taxon>Actinomycetota</taxon>
        <taxon>Actinomycetes</taxon>
        <taxon>Micromonosporales</taxon>
        <taxon>Micromonosporaceae</taxon>
        <taxon>Micromonospora</taxon>
    </lineage>
</organism>
<dbReference type="AlphaFoldDB" id="A0A9X0I753"/>
<reference evidence="1 2" key="1">
    <citation type="submission" date="2015-10" db="EMBL/GenBank/DDBJ databases">
        <authorList>
            <person name="Ju K.-S."/>
            <person name="Doroghazi J.R."/>
            <person name="Metcalf W.W."/>
        </authorList>
    </citation>
    <scope>NUCLEOTIDE SEQUENCE [LARGE SCALE GENOMIC DNA]</scope>
    <source>
        <strain evidence="1 2">NRRL B-24793</strain>
    </source>
</reference>
<protein>
    <submittedName>
        <fullName evidence="1">Uncharacterized protein</fullName>
    </submittedName>
</protein>
<accession>A0A9X0I753</accession>
<dbReference type="Pfam" id="PF19827">
    <property type="entry name" value="DUF6308"/>
    <property type="match status" value="1"/>
</dbReference>
<dbReference type="Proteomes" id="UP000053246">
    <property type="component" value="Unassembled WGS sequence"/>
</dbReference>
<keyword evidence="2" id="KW-1185">Reference proteome</keyword>
<evidence type="ECO:0000313" key="2">
    <source>
        <dbReference type="Proteomes" id="UP000053246"/>
    </source>
</evidence>
<gene>
    <name evidence="1" type="ORF">ADL17_03170</name>
</gene>
<dbReference type="InterPro" id="IPR046275">
    <property type="entry name" value="DUF6308"/>
</dbReference>
<evidence type="ECO:0000313" key="1">
    <source>
        <dbReference type="EMBL" id="KUJ48097.1"/>
    </source>
</evidence>
<comment type="caution">
    <text evidence="1">The sequence shown here is derived from an EMBL/GenBank/DDBJ whole genome shotgun (WGS) entry which is preliminary data.</text>
</comment>
<proteinExistence type="predicted"/>
<name>A0A9X0I753_9ACTN</name>
<sequence>MQLLSVTVPAETAIGLLAQIPTDVELGRSRGGPGSRRARCRPGLRLLDSQTGIDFVIAGKVMVHKHPQLIPVYDRVNRIQSQMGAKLVLETVPCPSTLILQAE</sequence>
<dbReference type="EMBL" id="LMWI01000001">
    <property type="protein sequence ID" value="KUJ48097.1"/>
    <property type="molecule type" value="Genomic_DNA"/>
</dbReference>